<evidence type="ECO:0000313" key="3">
    <source>
        <dbReference type="Proteomes" id="UP000054498"/>
    </source>
</evidence>
<dbReference type="AlphaFoldDB" id="A0A0D2MGA0"/>
<dbReference type="GeneID" id="25741091"/>
<accession>A0A0D2MGA0</accession>
<gene>
    <name evidence="2" type="ORF">MNEG_8215</name>
</gene>
<dbReference type="Proteomes" id="UP000054498">
    <property type="component" value="Unassembled WGS sequence"/>
</dbReference>
<keyword evidence="3" id="KW-1185">Reference proteome</keyword>
<sequence length="123" mass="12881">MVRQHLQPGACFAARSVHARAGHGDGQQQPVDPASAPETQTRNVRSDVDELSHTPDSDFGGAPRGDVTEHQHHDGEAAPAADQQLAEGAHPADPYAQAGEAPPRPDDMHDEDDAAPPSASFPA</sequence>
<feature type="region of interest" description="Disordered" evidence="1">
    <location>
        <begin position="17"/>
        <end position="123"/>
    </location>
</feature>
<name>A0A0D2MGA0_9CHLO</name>
<evidence type="ECO:0000256" key="1">
    <source>
        <dbReference type="SAM" id="MobiDB-lite"/>
    </source>
</evidence>
<dbReference type="RefSeq" id="XP_013898766.1">
    <property type="nucleotide sequence ID" value="XM_014043312.1"/>
</dbReference>
<dbReference type="EMBL" id="KK101755">
    <property type="protein sequence ID" value="KIY99746.1"/>
    <property type="molecule type" value="Genomic_DNA"/>
</dbReference>
<protein>
    <submittedName>
        <fullName evidence="2">Uncharacterized protein</fullName>
    </submittedName>
</protein>
<feature type="compositionally biased region" description="Basic and acidic residues" evidence="1">
    <location>
        <begin position="66"/>
        <end position="76"/>
    </location>
</feature>
<evidence type="ECO:0000313" key="2">
    <source>
        <dbReference type="EMBL" id="KIY99746.1"/>
    </source>
</evidence>
<proteinExistence type="predicted"/>
<organism evidence="2 3">
    <name type="scientific">Monoraphidium neglectum</name>
    <dbReference type="NCBI Taxonomy" id="145388"/>
    <lineage>
        <taxon>Eukaryota</taxon>
        <taxon>Viridiplantae</taxon>
        <taxon>Chlorophyta</taxon>
        <taxon>core chlorophytes</taxon>
        <taxon>Chlorophyceae</taxon>
        <taxon>CS clade</taxon>
        <taxon>Sphaeropleales</taxon>
        <taxon>Selenastraceae</taxon>
        <taxon>Monoraphidium</taxon>
    </lineage>
</organism>
<reference evidence="2 3" key="1">
    <citation type="journal article" date="2013" name="BMC Genomics">
        <title>Reconstruction of the lipid metabolism for the microalga Monoraphidium neglectum from its genome sequence reveals characteristics suitable for biofuel production.</title>
        <authorList>
            <person name="Bogen C."/>
            <person name="Al-Dilaimi A."/>
            <person name="Albersmeier A."/>
            <person name="Wichmann J."/>
            <person name="Grundmann M."/>
            <person name="Rupp O."/>
            <person name="Lauersen K.J."/>
            <person name="Blifernez-Klassen O."/>
            <person name="Kalinowski J."/>
            <person name="Goesmann A."/>
            <person name="Mussgnug J.H."/>
            <person name="Kruse O."/>
        </authorList>
    </citation>
    <scope>NUCLEOTIDE SEQUENCE [LARGE SCALE GENOMIC DNA]</scope>
    <source>
        <strain evidence="2 3">SAG 48.87</strain>
    </source>
</reference>
<feature type="compositionally biased region" description="Basic and acidic residues" evidence="1">
    <location>
        <begin position="44"/>
        <end position="56"/>
    </location>
</feature>
<dbReference type="KEGG" id="mng:MNEG_8215"/>